<keyword evidence="4" id="KW-1185">Reference proteome</keyword>
<dbReference type="EMBL" id="JAEHOE010000092">
    <property type="protein sequence ID" value="KAG2487762.1"/>
    <property type="molecule type" value="Genomic_DNA"/>
</dbReference>
<evidence type="ECO:0000313" key="4">
    <source>
        <dbReference type="Proteomes" id="UP000612055"/>
    </source>
</evidence>
<dbReference type="Proteomes" id="UP000612055">
    <property type="component" value="Unassembled WGS sequence"/>
</dbReference>
<dbReference type="AlphaFoldDB" id="A0A835XQM5"/>
<feature type="region of interest" description="Disordered" evidence="2">
    <location>
        <begin position="346"/>
        <end position="404"/>
    </location>
</feature>
<organism evidence="3 4">
    <name type="scientific">Edaphochlamys debaryana</name>
    <dbReference type="NCBI Taxonomy" id="47281"/>
    <lineage>
        <taxon>Eukaryota</taxon>
        <taxon>Viridiplantae</taxon>
        <taxon>Chlorophyta</taxon>
        <taxon>core chlorophytes</taxon>
        <taxon>Chlorophyceae</taxon>
        <taxon>CS clade</taxon>
        <taxon>Chlamydomonadales</taxon>
        <taxon>Chlamydomonadales incertae sedis</taxon>
        <taxon>Edaphochlamys</taxon>
    </lineage>
</organism>
<keyword evidence="1" id="KW-0175">Coiled coil</keyword>
<evidence type="ECO:0000256" key="2">
    <source>
        <dbReference type="SAM" id="MobiDB-lite"/>
    </source>
</evidence>
<gene>
    <name evidence="3" type="ORF">HYH03_013607</name>
</gene>
<sequence length="478" mass="51835">MKELARQPSCSQIIQPLPKLNHRWSALILRNEALTSTLKKARVIAKEDWELIVSSSALAEEDVRLVSRPPPSQSEVKPEPVAEAAVGPVDQQAADSVAIAIRFPRGRLRGVDAALFPGSPAVAQEQSTSAAAQSSNVLHLELETPFFVEPRVYVDTVALYSSASNPKLLILVIEVSDATELVTPMLDGMRFKSAYMFKKQRVTLKGVGSCTLPDPVGAYLSLRDDVIASDGSLVATVPASDWCITRSTTTDKYESDLDGLRDSSPRLLAACEVGSAVFTISAYVTAKELQLHACHKNDSFTSAVKALGLKSRSRALHATHVTLYESLRRPGLLVILVTLAGGAVGREEEKRPVRRQAASQPQSCKSTGQVTKEIEISDDTSPTPTPTSSSDDDDEDDEDYNCNEDVKVATRVKVAARGPVQRKLEAEVAGLKAEVAGLKSQVATLSQKLEPLSKFEALEQRQRAMRGELIELLTKYMS</sequence>
<feature type="compositionally biased region" description="Polar residues" evidence="2">
    <location>
        <begin position="357"/>
        <end position="370"/>
    </location>
</feature>
<feature type="compositionally biased region" description="Acidic residues" evidence="2">
    <location>
        <begin position="390"/>
        <end position="402"/>
    </location>
</feature>
<feature type="coiled-coil region" evidence="1">
    <location>
        <begin position="421"/>
        <end position="448"/>
    </location>
</feature>
<reference evidence="3" key="1">
    <citation type="journal article" date="2020" name="bioRxiv">
        <title>Comparative genomics of Chlamydomonas.</title>
        <authorList>
            <person name="Craig R.J."/>
            <person name="Hasan A.R."/>
            <person name="Ness R.W."/>
            <person name="Keightley P.D."/>
        </authorList>
    </citation>
    <scope>NUCLEOTIDE SEQUENCE</scope>
    <source>
        <strain evidence="3">CCAP 11/70</strain>
    </source>
</reference>
<protein>
    <submittedName>
        <fullName evidence="3">Uncharacterized protein</fullName>
    </submittedName>
</protein>
<comment type="caution">
    <text evidence="3">The sequence shown here is derived from an EMBL/GenBank/DDBJ whole genome shotgun (WGS) entry which is preliminary data.</text>
</comment>
<name>A0A835XQM5_9CHLO</name>
<accession>A0A835XQM5</accession>
<proteinExistence type="predicted"/>
<evidence type="ECO:0000313" key="3">
    <source>
        <dbReference type="EMBL" id="KAG2487762.1"/>
    </source>
</evidence>
<evidence type="ECO:0000256" key="1">
    <source>
        <dbReference type="SAM" id="Coils"/>
    </source>
</evidence>
<feature type="compositionally biased region" description="Low complexity" evidence="2">
    <location>
        <begin position="379"/>
        <end position="389"/>
    </location>
</feature>